<name>A0A8F2D9H0_9CAUD</name>
<protein>
    <submittedName>
        <fullName evidence="1">Uncharacterized protein</fullName>
    </submittedName>
</protein>
<reference evidence="1" key="1">
    <citation type="submission" date="2021-04" db="EMBL/GenBank/DDBJ databases">
        <authorList>
            <person name="Barnhill K.B."/>
            <person name="Biggs A.M."/>
            <person name="Bland J."/>
            <person name="Choudhary H.M."/>
            <person name="Crogan R.E."/>
            <person name="Finocchiaro A.B."/>
            <person name="Franco V."/>
            <person name="Fuller T.A."/>
            <person name="Hanwacker C.G."/>
            <person name="Howard Z.E."/>
            <person name="Iqbal M."/>
            <person name="Mathew A.M."/>
            <person name="Miller S."/>
            <person name="Padhye S."/>
            <person name="Rainey E."/>
            <person name="Rodriguez A."/>
            <person name="Stewart E."/>
            <person name="Otero L.A."/>
            <person name="Chase M.A."/>
            <person name="Pollenz R.S."/>
            <person name="Garlena R.A."/>
            <person name="Russell D.A."/>
            <person name="Jacobs-Sera D."/>
            <person name="Hatfull G.F."/>
        </authorList>
    </citation>
    <scope>NUCLEOTIDE SEQUENCE</scope>
</reference>
<dbReference type="KEGG" id="vg:80020509"/>
<gene>
    <name evidence="1" type="primary">97</name>
    <name evidence="1" type="ORF">SEA_VANLEE_97</name>
</gene>
<keyword evidence="2" id="KW-1185">Reference proteome</keyword>
<organism evidence="1 2">
    <name type="scientific">Gordonia phage VanLee</name>
    <dbReference type="NCBI Taxonomy" id="2845816"/>
    <lineage>
        <taxon>Viruses</taxon>
        <taxon>Duplodnaviria</taxon>
        <taxon>Heunggongvirae</taxon>
        <taxon>Uroviricota</taxon>
        <taxon>Caudoviricetes</taxon>
        <taxon>Kruegerviridae</taxon>
        <taxon>Vanleevirus</taxon>
        <taxon>Vanleevirus vanlee</taxon>
    </lineage>
</organism>
<evidence type="ECO:0000313" key="1">
    <source>
        <dbReference type="EMBL" id="QWS68214.1"/>
    </source>
</evidence>
<dbReference type="RefSeq" id="YP_010755838.1">
    <property type="nucleotide sequence ID" value="NC_073474.1"/>
</dbReference>
<accession>A0A8F2D9H0</accession>
<dbReference type="EMBL" id="MZ028627">
    <property type="protein sequence ID" value="QWS68214.1"/>
    <property type="molecule type" value="Genomic_DNA"/>
</dbReference>
<sequence length="201" mass="21951">MNECCPGSLTQGCAHWDAPTNTERTTAPMSDYTDSLYDRSERRAARYAASAPDLDDFGAGDPSMSDAFPPSAGRHITRTTERTPMTHSLALPPVSPDLARRIENAWAKAAPAVRDKSTIESIPEPPEGAVITFSKRYATSPKTYLFAALKVKEDEWSLTGRETKSMTWVQLLQFIGGGQDDGLGLRTVRIATDWVGVADDE</sequence>
<dbReference type="GeneID" id="80020509"/>
<dbReference type="Proteomes" id="UP000683422">
    <property type="component" value="Segment"/>
</dbReference>
<proteinExistence type="predicted"/>
<evidence type="ECO:0000313" key="2">
    <source>
        <dbReference type="Proteomes" id="UP000683422"/>
    </source>
</evidence>